<gene>
    <name evidence="1" type="ORF">I7I51_04888</name>
</gene>
<dbReference type="AlphaFoldDB" id="A0A8A1M6J7"/>
<organism evidence="1 2">
    <name type="scientific">Ajellomyces capsulatus</name>
    <name type="common">Darling's disease fungus</name>
    <name type="synonym">Histoplasma capsulatum</name>
    <dbReference type="NCBI Taxonomy" id="5037"/>
    <lineage>
        <taxon>Eukaryota</taxon>
        <taxon>Fungi</taxon>
        <taxon>Dikarya</taxon>
        <taxon>Ascomycota</taxon>
        <taxon>Pezizomycotina</taxon>
        <taxon>Eurotiomycetes</taxon>
        <taxon>Eurotiomycetidae</taxon>
        <taxon>Onygenales</taxon>
        <taxon>Ajellomycetaceae</taxon>
        <taxon>Histoplasma</taxon>
    </lineage>
</organism>
<proteinExistence type="predicted"/>
<dbReference type="Proteomes" id="UP000663671">
    <property type="component" value="Chromosome 4"/>
</dbReference>
<reference evidence="1" key="1">
    <citation type="submission" date="2021-01" db="EMBL/GenBank/DDBJ databases">
        <title>Chromosome-level genome assembly of a human fungal pathogen reveals clustering of transcriptionally co-regulated genes.</title>
        <authorList>
            <person name="Voorhies M."/>
            <person name="Cohen S."/>
            <person name="Shea T.P."/>
            <person name="Petrus S."/>
            <person name="Munoz J.F."/>
            <person name="Poplawski S."/>
            <person name="Goldman W.E."/>
            <person name="Michael T."/>
            <person name="Cuomo C.A."/>
            <person name="Sil A."/>
            <person name="Beyhan S."/>
        </authorList>
    </citation>
    <scope>NUCLEOTIDE SEQUENCE</scope>
    <source>
        <strain evidence="1">WU24</strain>
    </source>
</reference>
<evidence type="ECO:0000313" key="2">
    <source>
        <dbReference type="Proteomes" id="UP000663671"/>
    </source>
</evidence>
<dbReference type="VEuPathDB" id="FungiDB:I7I51_04888"/>
<sequence length="22" mass="2472">MKAAQEREVFATNAKYKAVRGC</sequence>
<dbReference type="EMBL" id="CP069110">
    <property type="protein sequence ID" value="QSS60092.1"/>
    <property type="molecule type" value="Genomic_DNA"/>
</dbReference>
<accession>A0A8A1M6J7</accession>
<evidence type="ECO:0000313" key="1">
    <source>
        <dbReference type="EMBL" id="QSS60092.1"/>
    </source>
</evidence>
<name>A0A8A1M6J7_AJECA</name>
<protein>
    <submittedName>
        <fullName evidence="1">Uncharacterized protein</fullName>
    </submittedName>
</protein>